<evidence type="ECO:0000259" key="5">
    <source>
        <dbReference type="Pfam" id="PF14833"/>
    </source>
</evidence>
<dbReference type="PIRSF" id="PIRSF000103">
    <property type="entry name" value="HIBADH"/>
    <property type="match status" value="1"/>
</dbReference>
<dbReference type="PANTHER" id="PTHR43580">
    <property type="entry name" value="OXIDOREDUCTASE GLYR1-RELATED"/>
    <property type="match status" value="1"/>
</dbReference>
<organism evidence="6 7">
    <name type="scientific">Mucilaginibacter pineti</name>
    <dbReference type="NCBI Taxonomy" id="1391627"/>
    <lineage>
        <taxon>Bacteria</taxon>
        <taxon>Pseudomonadati</taxon>
        <taxon>Bacteroidota</taxon>
        <taxon>Sphingobacteriia</taxon>
        <taxon>Sphingobacteriales</taxon>
        <taxon>Sphingobacteriaceae</taxon>
        <taxon>Mucilaginibacter</taxon>
    </lineage>
</organism>
<dbReference type="Gene3D" id="3.40.50.720">
    <property type="entry name" value="NAD(P)-binding Rossmann-like Domain"/>
    <property type="match status" value="1"/>
</dbReference>
<sequence length="295" mass="31638">MEKKIGFIGLGNMGINMAKNLISEGYHLQVYNRSINKADELNAAHITKCHTPAEAAAGVPFVITMLSEDEVLRESTVGADGILKNLQPNAVHISMSTISPDTAKELAKLHTEAGSHYLAAPVFGRPEAAAARKLFICVSGDAEVKNLARPVLDCLGQGVFDFGTEVGGANVVKIAGNFMIMASLEMMAEAFTLAEKNGLDRAQVANFFGSTLFNAPIYQNYGKLIANKQYEPVGFKAKLGYKDARLAFKLSQASETPMPTVNTVHSRLLTAVAKGWGDRDWVEGFGRGVSEDAGV</sequence>
<dbReference type="InterPro" id="IPR006115">
    <property type="entry name" value="6PGDH_NADP-bd"/>
</dbReference>
<accession>A0A1G7HXU7</accession>
<dbReference type="STRING" id="1391627.SAMN05216464_11272"/>
<evidence type="ECO:0000256" key="3">
    <source>
        <dbReference type="PIRSR" id="PIRSR000103-1"/>
    </source>
</evidence>
<evidence type="ECO:0000259" key="4">
    <source>
        <dbReference type="Pfam" id="PF03446"/>
    </source>
</evidence>
<dbReference type="GO" id="GO:0016491">
    <property type="term" value="F:oxidoreductase activity"/>
    <property type="evidence" value="ECO:0007669"/>
    <property type="project" value="UniProtKB-KW"/>
</dbReference>
<keyword evidence="1" id="KW-0560">Oxidoreductase</keyword>
<gene>
    <name evidence="6" type="ORF">SAMN05216464_11272</name>
</gene>
<dbReference type="InterPro" id="IPR008927">
    <property type="entry name" value="6-PGluconate_DH-like_C_sf"/>
</dbReference>
<dbReference type="EMBL" id="FNAI01000012">
    <property type="protein sequence ID" value="SDF05320.1"/>
    <property type="molecule type" value="Genomic_DNA"/>
</dbReference>
<dbReference type="InterPro" id="IPR029154">
    <property type="entry name" value="HIBADH-like_NADP-bd"/>
</dbReference>
<feature type="domain" description="6-phosphogluconate dehydrogenase NADP-binding" evidence="4">
    <location>
        <begin position="4"/>
        <end position="160"/>
    </location>
</feature>
<reference evidence="6 7" key="1">
    <citation type="submission" date="2016-10" db="EMBL/GenBank/DDBJ databases">
        <authorList>
            <person name="de Groot N.N."/>
        </authorList>
    </citation>
    <scope>NUCLEOTIDE SEQUENCE [LARGE SCALE GENOMIC DNA]</scope>
    <source>
        <strain evidence="6 7">47C3B</strain>
    </source>
</reference>
<dbReference type="OrthoDB" id="9786703at2"/>
<dbReference type="GO" id="GO:0051287">
    <property type="term" value="F:NAD binding"/>
    <property type="evidence" value="ECO:0007669"/>
    <property type="project" value="InterPro"/>
</dbReference>
<dbReference type="InterPro" id="IPR015815">
    <property type="entry name" value="HIBADH-related"/>
</dbReference>
<feature type="active site" evidence="3">
    <location>
        <position position="173"/>
    </location>
</feature>
<dbReference type="GO" id="GO:0016054">
    <property type="term" value="P:organic acid catabolic process"/>
    <property type="evidence" value="ECO:0007669"/>
    <property type="project" value="UniProtKB-ARBA"/>
</dbReference>
<dbReference type="InterPro" id="IPR051265">
    <property type="entry name" value="HIBADH-related_NP60_sf"/>
</dbReference>
<keyword evidence="7" id="KW-1185">Reference proteome</keyword>
<dbReference type="InterPro" id="IPR013328">
    <property type="entry name" value="6PGD_dom2"/>
</dbReference>
<dbReference type="PROSITE" id="PS00895">
    <property type="entry name" value="3_HYDROXYISOBUT_DH"/>
    <property type="match status" value="1"/>
</dbReference>
<dbReference type="SUPFAM" id="SSF51735">
    <property type="entry name" value="NAD(P)-binding Rossmann-fold domains"/>
    <property type="match status" value="1"/>
</dbReference>
<evidence type="ECO:0000313" key="7">
    <source>
        <dbReference type="Proteomes" id="UP000199072"/>
    </source>
</evidence>
<dbReference type="AlphaFoldDB" id="A0A1G7HXU7"/>
<proteinExistence type="predicted"/>
<dbReference type="PANTHER" id="PTHR43580:SF8">
    <property type="entry name" value="6-PHOSPHOGLUCONATE DEHYDROGENASE NADP-BINDING DOMAIN-CONTAINING PROTEIN-RELATED"/>
    <property type="match status" value="1"/>
</dbReference>
<evidence type="ECO:0000313" key="6">
    <source>
        <dbReference type="EMBL" id="SDF05320.1"/>
    </source>
</evidence>
<name>A0A1G7HXU7_9SPHI</name>
<dbReference type="Pfam" id="PF03446">
    <property type="entry name" value="NAD_binding_2"/>
    <property type="match status" value="1"/>
</dbReference>
<dbReference type="InterPro" id="IPR036291">
    <property type="entry name" value="NAD(P)-bd_dom_sf"/>
</dbReference>
<protein>
    <submittedName>
        <fullName evidence="6">3-hydroxyisobutyrate dehydrogenase</fullName>
    </submittedName>
</protein>
<dbReference type="GO" id="GO:0050661">
    <property type="term" value="F:NADP binding"/>
    <property type="evidence" value="ECO:0007669"/>
    <property type="project" value="InterPro"/>
</dbReference>
<evidence type="ECO:0000256" key="2">
    <source>
        <dbReference type="ARBA" id="ARBA00023027"/>
    </source>
</evidence>
<evidence type="ECO:0000256" key="1">
    <source>
        <dbReference type="ARBA" id="ARBA00023002"/>
    </source>
</evidence>
<dbReference type="Gene3D" id="1.10.1040.10">
    <property type="entry name" value="N-(1-d-carboxylethyl)-l-norvaline Dehydrogenase, domain 2"/>
    <property type="match status" value="1"/>
</dbReference>
<dbReference type="Proteomes" id="UP000199072">
    <property type="component" value="Unassembled WGS sequence"/>
</dbReference>
<dbReference type="RefSeq" id="WP_091152838.1">
    <property type="nucleotide sequence ID" value="NZ_FNAI01000012.1"/>
</dbReference>
<dbReference type="Pfam" id="PF14833">
    <property type="entry name" value="NAD_binding_11"/>
    <property type="match status" value="1"/>
</dbReference>
<feature type="domain" description="3-hydroxyisobutyrate dehydrogenase-like NAD-binding" evidence="5">
    <location>
        <begin position="167"/>
        <end position="280"/>
    </location>
</feature>
<dbReference type="SUPFAM" id="SSF48179">
    <property type="entry name" value="6-phosphogluconate dehydrogenase C-terminal domain-like"/>
    <property type="match status" value="1"/>
</dbReference>
<keyword evidence="2" id="KW-0520">NAD</keyword>
<dbReference type="InterPro" id="IPR002204">
    <property type="entry name" value="3-OH-isobutyrate_DH-rel_CS"/>
</dbReference>